<dbReference type="WBParaSite" id="TASK_0000402001-mRNA-1">
    <property type="protein sequence ID" value="TASK_0000402001-mRNA-1"/>
    <property type="gene ID" value="TASK_0000402001"/>
</dbReference>
<name>A0A0R3W2H4_TAEAS</name>
<keyword evidence="2" id="KW-1185">Reference proteome</keyword>
<dbReference type="CDD" id="cd02440">
    <property type="entry name" value="AdoMet_MTases"/>
    <property type="match status" value="1"/>
</dbReference>
<proteinExistence type="predicted"/>
<dbReference type="AlphaFoldDB" id="A0A0R3W2H4"/>
<dbReference type="STRING" id="60517.A0A0R3W2H4"/>
<evidence type="ECO:0000313" key="1">
    <source>
        <dbReference type="EMBL" id="VDK32742.1"/>
    </source>
</evidence>
<dbReference type="Pfam" id="PF06325">
    <property type="entry name" value="PrmA"/>
    <property type="match status" value="1"/>
</dbReference>
<dbReference type="PROSITE" id="PS00092">
    <property type="entry name" value="N6_MTASE"/>
    <property type="match status" value="1"/>
</dbReference>
<dbReference type="InterPro" id="IPR002052">
    <property type="entry name" value="DNA_methylase_N6_adenine_CS"/>
</dbReference>
<organism evidence="3">
    <name type="scientific">Taenia asiatica</name>
    <name type="common">Asian tapeworm</name>
    <dbReference type="NCBI Taxonomy" id="60517"/>
    <lineage>
        <taxon>Eukaryota</taxon>
        <taxon>Metazoa</taxon>
        <taxon>Spiralia</taxon>
        <taxon>Lophotrochozoa</taxon>
        <taxon>Platyhelminthes</taxon>
        <taxon>Cestoda</taxon>
        <taxon>Eucestoda</taxon>
        <taxon>Cyclophyllidea</taxon>
        <taxon>Taeniidae</taxon>
        <taxon>Taenia</taxon>
    </lineage>
</organism>
<dbReference type="InterPro" id="IPR051720">
    <property type="entry name" value="rRNA_MeTrfase/Polyamine_Synth"/>
</dbReference>
<dbReference type="GO" id="GO:0003676">
    <property type="term" value="F:nucleic acid binding"/>
    <property type="evidence" value="ECO:0007669"/>
    <property type="project" value="InterPro"/>
</dbReference>
<dbReference type="EMBL" id="UYRS01018324">
    <property type="protein sequence ID" value="VDK32742.1"/>
    <property type="molecule type" value="Genomic_DNA"/>
</dbReference>
<dbReference type="SUPFAM" id="SSF53335">
    <property type="entry name" value="S-adenosyl-L-methionine-dependent methyltransferases"/>
    <property type="match status" value="1"/>
</dbReference>
<dbReference type="Proteomes" id="UP000282613">
    <property type="component" value="Unassembled WGS sequence"/>
</dbReference>
<evidence type="ECO:0000313" key="3">
    <source>
        <dbReference type="WBParaSite" id="TASK_0000402001-mRNA-1"/>
    </source>
</evidence>
<dbReference type="OrthoDB" id="419617at2759"/>
<protein>
    <submittedName>
        <fullName evidence="3">MTS domain-containing protein</fullName>
    </submittedName>
</protein>
<dbReference type="Gene3D" id="3.40.50.150">
    <property type="entry name" value="Vaccinia Virus protein VP39"/>
    <property type="match status" value="1"/>
</dbReference>
<dbReference type="PANTHER" id="PTHR23290:SF0">
    <property type="entry name" value="RRNA N6-ADENOSINE-METHYLTRANSFERASE METTL5"/>
    <property type="match status" value="1"/>
</dbReference>
<reference evidence="3" key="1">
    <citation type="submission" date="2017-02" db="UniProtKB">
        <authorList>
            <consortium name="WormBaseParasite"/>
        </authorList>
    </citation>
    <scope>IDENTIFICATION</scope>
</reference>
<dbReference type="GO" id="GO:0008988">
    <property type="term" value="F:rRNA (adenine-N6-)-methyltransferase activity"/>
    <property type="evidence" value="ECO:0007669"/>
    <property type="project" value="TreeGrafter"/>
</dbReference>
<dbReference type="PANTHER" id="PTHR23290">
    <property type="entry name" value="RRNA N6-ADENOSINE-METHYLTRANSFERASE METTL5"/>
    <property type="match status" value="1"/>
</dbReference>
<reference evidence="1 2" key="2">
    <citation type="submission" date="2018-11" db="EMBL/GenBank/DDBJ databases">
        <authorList>
            <consortium name="Pathogen Informatics"/>
        </authorList>
    </citation>
    <scope>NUCLEOTIDE SEQUENCE [LARGE SCALE GENOMIC DNA]</scope>
</reference>
<evidence type="ECO:0000313" key="2">
    <source>
        <dbReference type="Proteomes" id="UP000282613"/>
    </source>
</evidence>
<dbReference type="InterPro" id="IPR029063">
    <property type="entry name" value="SAM-dependent_MTases_sf"/>
</dbReference>
<gene>
    <name evidence="1" type="ORF">TASK_LOCUS4021</name>
</gene>
<accession>A0A0R3W2H4</accession>
<sequence length="232" mass="25435">MSHSRPSKKKLHMKLQDLESFSNPKQCLEQYPTSAHVAGNISFTSTLPIGDILFDIQTRHGALEGKVVGDLGCGPGMLALGAHLLGASFVVGYDIDEDAIADFQGNLEENFLPESAGAINLVLCDVTRLSPPKVKPFDTVITNPPFGTFDETKGTDIKFLKAALSMSREHVYSLHKTATRQYITKTVQEFGANCEVIAELRFDIPKLYKKHRQTSKDIAVDLVHSWFGGAVS</sequence>